<proteinExistence type="predicted"/>
<dbReference type="AlphaFoldDB" id="A0A2G9V125"/>
<dbReference type="Proteomes" id="UP000230423">
    <property type="component" value="Unassembled WGS sequence"/>
</dbReference>
<feature type="compositionally biased region" description="Basic and acidic residues" evidence="1">
    <location>
        <begin position="78"/>
        <end position="93"/>
    </location>
</feature>
<feature type="compositionally biased region" description="Basic and acidic residues" evidence="1">
    <location>
        <begin position="172"/>
        <end position="192"/>
    </location>
</feature>
<organism evidence="2 3">
    <name type="scientific">Teladorsagia circumcincta</name>
    <name type="common">Brown stomach worm</name>
    <name type="synonym">Ostertagia circumcincta</name>
    <dbReference type="NCBI Taxonomy" id="45464"/>
    <lineage>
        <taxon>Eukaryota</taxon>
        <taxon>Metazoa</taxon>
        <taxon>Ecdysozoa</taxon>
        <taxon>Nematoda</taxon>
        <taxon>Chromadorea</taxon>
        <taxon>Rhabditida</taxon>
        <taxon>Rhabditina</taxon>
        <taxon>Rhabditomorpha</taxon>
        <taxon>Strongyloidea</taxon>
        <taxon>Trichostrongylidae</taxon>
        <taxon>Teladorsagia</taxon>
    </lineage>
</organism>
<name>A0A2G9V125_TELCI</name>
<evidence type="ECO:0000313" key="2">
    <source>
        <dbReference type="EMBL" id="PIO76178.1"/>
    </source>
</evidence>
<evidence type="ECO:0000256" key="1">
    <source>
        <dbReference type="SAM" id="MobiDB-lite"/>
    </source>
</evidence>
<evidence type="ECO:0000313" key="3">
    <source>
        <dbReference type="Proteomes" id="UP000230423"/>
    </source>
</evidence>
<keyword evidence="3" id="KW-1185">Reference proteome</keyword>
<reference evidence="2 3" key="1">
    <citation type="submission" date="2015-09" db="EMBL/GenBank/DDBJ databases">
        <title>Draft genome of the parasitic nematode Teladorsagia circumcincta isolate WARC Sus (inbred).</title>
        <authorList>
            <person name="Mitreva M."/>
        </authorList>
    </citation>
    <scope>NUCLEOTIDE SEQUENCE [LARGE SCALE GENOMIC DNA]</scope>
    <source>
        <strain evidence="2 3">S</strain>
    </source>
</reference>
<feature type="compositionally biased region" description="Basic residues" evidence="1">
    <location>
        <begin position="42"/>
        <end position="77"/>
    </location>
</feature>
<accession>A0A2G9V125</accession>
<gene>
    <name evidence="2" type="ORF">TELCIR_01767</name>
</gene>
<protein>
    <submittedName>
        <fullName evidence="2">Uncharacterized protein</fullName>
    </submittedName>
</protein>
<feature type="region of interest" description="Disordered" evidence="1">
    <location>
        <begin position="42"/>
        <end position="103"/>
    </location>
</feature>
<feature type="region of interest" description="Disordered" evidence="1">
    <location>
        <begin position="161"/>
        <end position="192"/>
    </location>
</feature>
<dbReference type="EMBL" id="KZ345073">
    <property type="protein sequence ID" value="PIO76178.1"/>
    <property type="molecule type" value="Genomic_DNA"/>
</dbReference>
<sequence length="192" mass="22653">MTAILTVQLMLIRKLRIYVRKWYESEVLMQESFPSFMKTIRKVRDVRKRRKRKRKKQKKTPKPKARKKRVGKKRKRRRSEDRKLSRSSEEGSKEVPAASSPDTTTDFYNFFDLRRKFSKDRSVPSTSSPDTTTDFYNFFDLRRKLSKDRLSNAASKAKTIAMGTKSTDSSEEIVRLQRSKEAVKSADSREDK</sequence>